<dbReference type="Proteomes" id="UP000799118">
    <property type="component" value="Unassembled WGS sequence"/>
</dbReference>
<organism evidence="2 3">
    <name type="scientific">Gymnopus androsaceus JB14</name>
    <dbReference type="NCBI Taxonomy" id="1447944"/>
    <lineage>
        <taxon>Eukaryota</taxon>
        <taxon>Fungi</taxon>
        <taxon>Dikarya</taxon>
        <taxon>Basidiomycota</taxon>
        <taxon>Agaricomycotina</taxon>
        <taxon>Agaricomycetes</taxon>
        <taxon>Agaricomycetidae</taxon>
        <taxon>Agaricales</taxon>
        <taxon>Marasmiineae</taxon>
        <taxon>Omphalotaceae</taxon>
        <taxon>Gymnopus</taxon>
    </lineage>
</organism>
<protein>
    <submittedName>
        <fullName evidence="2">Uncharacterized protein</fullName>
    </submittedName>
</protein>
<keyword evidence="3" id="KW-1185">Reference proteome</keyword>
<name>A0A6A4HFA8_9AGAR</name>
<dbReference type="EMBL" id="ML769514">
    <property type="protein sequence ID" value="KAE9396368.1"/>
    <property type="molecule type" value="Genomic_DNA"/>
</dbReference>
<sequence>MGYSETPQGSPGTPQGSLGLPQEHPGTSRDIQRYPGEYFFILSYPRNWGVSLGILSVAPVHPVDVTNTHSFGVVQPALYGPPNTDLPPQQHFAHPYYSNYAPFHPYKSCPYPFPPPAPDTKPDDLWVKVKYSSILTAFMTAISEKDALKGHANYHHWNEGFTQAMANAGVISHICSEPAPDLEARCIWDRNDAWALLVIAACLHNDVRGLLGPVIDTQGCRRTACMMYKNLCHGCQMAPDLTAALSMQEDILNTHVVNGDILKFITDWSSGLTTLSGFGYAIPWATMLNRFIQHFPTGLCYVLAANKCQKLLKNPLAIPSCIMFDNFAQTLIDA</sequence>
<reference evidence="2" key="1">
    <citation type="journal article" date="2019" name="Environ. Microbiol.">
        <title>Fungal ecological strategies reflected in gene transcription - a case study of two litter decomposers.</title>
        <authorList>
            <person name="Barbi F."/>
            <person name="Kohler A."/>
            <person name="Barry K."/>
            <person name="Baskaran P."/>
            <person name="Daum C."/>
            <person name="Fauchery L."/>
            <person name="Ihrmark K."/>
            <person name="Kuo A."/>
            <person name="LaButti K."/>
            <person name="Lipzen A."/>
            <person name="Morin E."/>
            <person name="Grigoriev I.V."/>
            <person name="Henrissat B."/>
            <person name="Lindahl B."/>
            <person name="Martin F."/>
        </authorList>
    </citation>
    <scope>NUCLEOTIDE SEQUENCE</scope>
    <source>
        <strain evidence="2">JB14</strain>
    </source>
</reference>
<gene>
    <name evidence="2" type="ORF">BT96DRAFT_941700</name>
</gene>
<feature type="region of interest" description="Disordered" evidence="1">
    <location>
        <begin position="1"/>
        <end position="28"/>
    </location>
</feature>
<feature type="compositionally biased region" description="Polar residues" evidence="1">
    <location>
        <begin position="1"/>
        <end position="16"/>
    </location>
</feature>
<evidence type="ECO:0000313" key="2">
    <source>
        <dbReference type="EMBL" id="KAE9396368.1"/>
    </source>
</evidence>
<evidence type="ECO:0000256" key="1">
    <source>
        <dbReference type="SAM" id="MobiDB-lite"/>
    </source>
</evidence>
<proteinExistence type="predicted"/>
<dbReference type="OrthoDB" id="2979349at2759"/>
<dbReference type="AlphaFoldDB" id="A0A6A4HFA8"/>
<accession>A0A6A4HFA8</accession>
<evidence type="ECO:0000313" key="3">
    <source>
        <dbReference type="Proteomes" id="UP000799118"/>
    </source>
</evidence>